<evidence type="ECO:0000256" key="6">
    <source>
        <dbReference type="ARBA" id="ARBA00022824"/>
    </source>
</evidence>
<dbReference type="GO" id="GO:0016740">
    <property type="term" value="F:transferase activity"/>
    <property type="evidence" value="ECO:0007669"/>
    <property type="project" value="UniProtKB-KW"/>
</dbReference>
<feature type="chain" id="PRO_5034894660" evidence="10">
    <location>
        <begin position="18"/>
        <end position="315"/>
    </location>
</feature>
<dbReference type="Proteomes" id="UP000250043">
    <property type="component" value="Unassembled WGS sequence"/>
</dbReference>
<organism evidence="11 12">
    <name type="scientific">Obba rivulosa</name>
    <dbReference type="NCBI Taxonomy" id="1052685"/>
    <lineage>
        <taxon>Eukaryota</taxon>
        <taxon>Fungi</taxon>
        <taxon>Dikarya</taxon>
        <taxon>Basidiomycota</taxon>
        <taxon>Agaricomycotina</taxon>
        <taxon>Agaricomycetes</taxon>
        <taxon>Polyporales</taxon>
        <taxon>Gelatoporiaceae</taxon>
        <taxon>Obba</taxon>
    </lineage>
</organism>
<sequence length="315" mass="35077">MLLLAVLAACLLPLCLASSDSDYAKLKQLAAAGNGLIKLDEHSYNILTAPNRNWSATVQFTALDNKRRCTPCRDFDPSFNTVAKAWSTVPAPERDSHFFGTLDFDNGMATFQKLGIQSAPIVRIFPATDGPRRPASGVTTPISYDLTYGYEPGPLAEQLSKYTPVPIPYKAPFDWGRVGTFAAAALVLVTTLRFISPVLRSRWTWAIGTVLTCLVMTSGHMFVRIRGMPMSGPNGQWIAPGFQNQFGQEVQVVAMMYGLLALAFFMLTTVIPYQTSPQRQRVQVYLWSFVIFIMFSVLVSCFRVKNRGYPFRLFL</sequence>
<keyword evidence="12" id="KW-1185">Reference proteome</keyword>
<gene>
    <name evidence="11" type="ORF">OBBRIDRAFT_746485</name>
</gene>
<keyword evidence="5 10" id="KW-0732">Signal</keyword>
<evidence type="ECO:0000313" key="12">
    <source>
        <dbReference type="Proteomes" id="UP000250043"/>
    </source>
</evidence>
<accession>A0A8E2DSJ1</accession>
<keyword evidence="11" id="KW-0808">Transferase</keyword>
<dbReference type="PANTHER" id="PTHR12692">
    <property type="entry name" value="DOLICHYL-DIPHOSPHOOLIGOSACCHARIDE--PROTEIN GLYCOSYLTRANSFERASE-RELATED"/>
    <property type="match status" value="1"/>
</dbReference>
<feature type="transmembrane region" description="Helical" evidence="9">
    <location>
        <begin position="203"/>
        <end position="223"/>
    </location>
</feature>
<dbReference type="Pfam" id="PF04756">
    <property type="entry name" value="OST3_OST6"/>
    <property type="match status" value="1"/>
</dbReference>
<feature type="transmembrane region" description="Helical" evidence="9">
    <location>
        <begin position="285"/>
        <end position="305"/>
    </location>
</feature>
<dbReference type="SUPFAM" id="SSF52833">
    <property type="entry name" value="Thioredoxin-like"/>
    <property type="match status" value="1"/>
</dbReference>
<evidence type="ECO:0000256" key="1">
    <source>
        <dbReference type="ARBA" id="ARBA00002791"/>
    </source>
</evidence>
<evidence type="ECO:0000256" key="5">
    <source>
        <dbReference type="ARBA" id="ARBA00022729"/>
    </source>
</evidence>
<keyword evidence="4 9" id="KW-0812">Transmembrane</keyword>
<keyword evidence="7 9" id="KW-1133">Transmembrane helix</keyword>
<protein>
    <submittedName>
        <fullName evidence="11">Oligosaccharyl transferase subunit OST3/OST6 family</fullName>
    </submittedName>
</protein>
<feature type="transmembrane region" description="Helical" evidence="9">
    <location>
        <begin position="252"/>
        <end position="273"/>
    </location>
</feature>
<dbReference type="OrthoDB" id="67566at2759"/>
<keyword evidence="6" id="KW-0256">Endoplasmic reticulum</keyword>
<proteinExistence type="inferred from homology"/>
<evidence type="ECO:0000256" key="10">
    <source>
        <dbReference type="SAM" id="SignalP"/>
    </source>
</evidence>
<evidence type="ECO:0000256" key="2">
    <source>
        <dbReference type="ARBA" id="ARBA00004477"/>
    </source>
</evidence>
<keyword evidence="8 9" id="KW-0472">Membrane</keyword>
<feature type="signal peptide" evidence="10">
    <location>
        <begin position="1"/>
        <end position="17"/>
    </location>
</feature>
<evidence type="ECO:0000313" key="11">
    <source>
        <dbReference type="EMBL" id="OCH94993.1"/>
    </source>
</evidence>
<evidence type="ECO:0000256" key="8">
    <source>
        <dbReference type="ARBA" id="ARBA00023136"/>
    </source>
</evidence>
<name>A0A8E2DSJ1_9APHY</name>
<evidence type="ECO:0000256" key="7">
    <source>
        <dbReference type="ARBA" id="ARBA00022989"/>
    </source>
</evidence>
<comment type="similarity">
    <text evidence="3">Belongs to the OST3/OST6 family.</text>
</comment>
<evidence type="ECO:0000256" key="3">
    <source>
        <dbReference type="ARBA" id="ARBA00009561"/>
    </source>
</evidence>
<dbReference type="PANTHER" id="PTHR12692:SF0">
    <property type="entry name" value="GH11935P"/>
    <property type="match status" value="1"/>
</dbReference>
<feature type="transmembrane region" description="Helical" evidence="9">
    <location>
        <begin position="175"/>
        <end position="196"/>
    </location>
</feature>
<comment type="subcellular location">
    <subcellularLocation>
        <location evidence="2">Endoplasmic reticulum membrane</location>
        <topology evidence="2">Multi-pass membrane protein</topology>
    </subcellularLocation>
</comment>
<dbReference type="GO" id="GO:0008250">
    <property type="term" value="C:oligosaccharyltransferase complex"/>
    <property type="evidence" value="ECO:0007669"/>
    <property type="project" value="TreeGrafter"/>
</dbReference>
<dbReference type="Gene3D" id="3.40.30.10">
    <property type="entry name" value="Glutaredoxin"/>
    <property type="match status" value="1"/>
</dbReference>
<evidence type="ECO:0000256" key="4">
    <source>
        <dbReference type="ARBA" id="ARBA00022692"/>
    </source>
</evidence>
<reference evidence="11 12" key="1">
    <citation type="submission" date="2016-07" db="EMBL/GenBank/DDBJ databases">
        <title>Draft genome of the white-rot fungus Obba rivulosa 3A-2.</title>
        <authorList>
            <consortium name="DOE Joint Genome Institute"/>
            <person name="Miettinen O."/>
            <person name="Riley R."/>
            <person name="Acob R."/>
            <person name="Barry K."/>
            <person name="Cullen D."/>
            <person name="De Vries R."/>
            <person name="Hainaut M."/>
            <person name="Hatakka A."/>
            <person name="Henrissat B."/>
            <person name="Hilden K."/>
            <person name="Kuo R."/>
            <person name="Labutti K."/>
            <person name="Lipzen A."/>
            <person name="Makela M.R."/>
            <person name="Sandor L."/>
            <person name="Spatafora J.W."/>
            <person name="Grigoriev I.V."/>
            <person name="Hibbett D.S."/>
        </authorList>
    </citation>
    <scope>NUCLEOTIDE SEQUENCE [LARGE SCALE GENOMIC DNA]</scope>
    <source>
        <strain evidence="11 12">3A-2</strain>
    </source>
</reference>
<dbReference type="InterPro" id="IPR021149">
    <property type="entry name" value="OligosaccharylTrfase_OST3/OST6"/>
</dbReference>
<evidence type="ECO:0000256" key="9">
    <source>
        <dbReference type="SAM" id="Phobius"/>
    </source>
</evidence>
<dbReference type="GO" id="GO:0018279">
    <property type="term" value="P:protein N-linked glycosylation via asparagine"/>
    <property type="evidence" value="ECO:0007669"/>
    <property type="project" value="TreeGrafter"/>
</dbReference>
<dbReference type="EMBL" id="KV722339">
    <property type="protein sequence ID" value="OCH94993.1"/>
    <property type="molecule type" value="Genomic_DNA"/>
</dbReference>
<dbReference type="InterPro" id="IPR036249">
    <property type="entry name" value="Thioredoxin-like_sf"/>
</dbReference>
<dbReference type="AlphaFoldDB" id="A0A8E2DSJ1"/>
<comment type="function">
    <text evidence="1">Subunit of the oligosaccharyl transferase (OST) complex that catalyzes the initial transfer of a defined glycan (Glc(3)Man(9)GlcNAc(2) in eukaryotes) from the lipid carrier dolichol-pyrophosphate to an asparagine residue within an Asn-X-Ser/Thr consensus motif in nascent polypeptide chains, the first step in protein N-glycosylation. N-glycosylation occurs cotranslationally and the complex associates with the Sec61 complex at the channel-forming translocon complex that mediates protein translocation across the endoplasmic reticulum (ER). All subunits are required for a maximal enzyme activity.</text>
</comment>